<sequence length="155" mass="16743">MKKHWNFIVRAVNLLLILAVLWQYQQVALVRADAVTARQKEIDEANAWNTSVLQAQQAAEEAEAESGLKDGTYEGTALGFGDDITVQITISGGQMTDITVLKHDGEDKPYYTQALTMLDKMLTAQTGDVDLVSGATLTCEGLRDAVQDALGKAAA</sequence>
<name>A0ACC9CZN6_9FIRM</name>
<proteinExistence type="predicted"/>
<protein>
    <submittedName>
        <fullName evidence="1">Uncharacterized protein</fullName>
    </submittedName>
</protein>
<organism evidence="1 2">
    <name type="scientific">Faecalibacterium langellae</name>
    <dbReference type="NCBI Taxonomy" id="3435293"/>
    <lineage>
        <taxon>Bacteria</taxon>
        <taxon>Bacillati</taxon>
        <taxon>Bacillota</taxon>
        <taxon>Clostridia</taxon>
        <taxon>Eubacteriales</taxon>
        <taxon>Oscillospiraceae</taxon>
        <taxon>Faecalibacterium</taxon>
    </lineage>
</organism>
<reference evidence="1 2" key="1">
    <citation type="journal article" date="2017" name="Front. Microbiol.">
        <title>New Insights into the Diversity of the Genus Faecalibacterium.</title>
        <authorList>
            <person name="Benevides L."/>
            <person name="Burman S."/>
            <person name="Martin R."/>
            <person name="Robert V."/>
            <person name="Thomas M."/>
            <person name="Miquel S."/>
            <person name="Chain F."/>
            <person name="Sokol H."/>
            <person name="Bermudez-Humaran L.G."/>
            <person name="Morrison M."/>
            <person name="Langella P."/>
            <person name="Azevedo V.A."/>
            <person name="Chatel J.M."/>
            <person name="Soares S."/>
        </authorList>
    </citation>
    <scope>NUCLEOTIDE SEQUENCE [LARGE SCALE GENOMIC DNA]</scope>
    <source>
        <strain evidence="2">CNCM I-4541</strain>
    </source>
</reference>
<keyword evidence="2" id="KW-1185">Reference proteome</keyword>
<comment type="caution">
    <text evidence="1">The sequence shown here is derived from an EMBL/GenBank/DDBJ whole genome shotgun (WGS) entry which is preliminary data.</text>
</comment>
<gene>
    <name evidence="1" type="ORF">CGS49_07095</name>
</gene>
<dbReference type="Proteomes" id="UP000220959">
    <property type="component" value="Unassembled WGS sequence"/>
</dbReference>
<evidence type="ECO:0000313" key="1">
    <source>
        <dbReference type="EMBL" id="PDX61177.1"/>
    </source>
</evidence>
<accession>A0ACC9CZN6</accession>
<dbReference type="EMBL" id="NMTR01000017">
    <property type="protein sequence ID" value="PDX61177.1"/>
    <property type="molecule type" value="Genomic_DNA"/>
</dbReference>
<evidence type="ECO:0000313" key="2">
    <source>
        <dbReference type="Proteomes" id="UP000220959"/>
    </source>
</evidence>